<feature type="region of interest" description="Disordered" evidence="2">
    <location>
        <begin position="1741"/>
        <end position="1814"/>
    </location>
</feature>
<sequence>MDDKRLLDGITALEGVILPAVPPPAREEGLRSGSAEPSDFSNRTSDQKPSISGNHSSICLQNEGVAVTVSSHLAVCASHLSGVAQGSGPALAFFLQLPTASQQTLNATIIPQQPHQSHVCQVRPQLPSSAAAELTGGSAGLRDRHVLRLSTEKPPEPSNASSPGDQNALWDPSGLRKAVLLLTFNSPAATHAALARLHAVALASQGRAALAALEPVPLVARVFTNAVTTGDHVGSERAATVLLALLTTAQLPLPEDVASALVIPAAIRLLGGSAAADAAAAATISAAAMAADTGGTLSCTALHVRLQTYPTVAAAPSLPSKTPYSVAATVMAPAAPISCRLTAARLLLHLATSSPSLGADSAATATAKVQVSGAGHPRPTPMRNQAHGAGAGAFCDHLNSAGALEACCEALKASMGLIDAAGAAELQCYTLKLLAALTKDATGWPWQWPVVRAATVDGCAQHAVALMQLLDGSAISSGGWVHDGFGFGGDGSDGAGGGSSCDDAKVEAHAAARSVMVHLSRGPLLVREALVRAGALLPVVEAVMMWPPLLPQHQGAALRAGPDAGQGQRLHFSICLGVLLNLSSVPYVRAALSSAALSPFLGHLLGLLEQQPWEAKPGGGDGPQPGEIAAVESAASQGSVDVRSALLELLLNLALDPQCHEGLAAQKVEAILVRCIYGGQQVKLDRPGPRSTLPESEVEDRNPRHLSPSSSSSSSSSSSPQQQHKHWQQLHHQRSYQQSWRAAAALRLVAALAADPRFSVPRPAMQLGLASVGALEVVAHEVQFAVAALAAPGAATAYDLAVTALCALMTGNGELQRQVAGMPELLMALSAALPHPTVARSDARLRITLAAWRLITSPLAAPGTDPSTARSLLSGLGHNVDMLLRTPRGRGGSGDVVPTAAAPPLLLHSKSRTLYDLTVRPSSRQHRKSILLTAAEMRTRLSSSNGESFLGGIRMSLERRRSSEHERTGEAAEVSERPRGAVPPPGTTVDHSLAAGAPRSQSMSSRKNGLEGVSGGDGGASGSATAPLPQWTGPLLPGTPLPPPDTPPPDVEPLRLPSCVLTVSESRPSSATGKAGAGAVPGEPSKSMSRSRSSRPSSRASTEPSQVIKPRDPPHRAIFISADSDEDDGCRVPSSPPAPEVLGAGAARRSGSHRLAATPPVVAASVQTASPPLVNHPPLPPLPGALTSVTLEETEAITIGKGEGVGSSSSMQRRSSGDSVSGAGPFAGATTEAIQAVSTSELVKGDTEEVPRGTSNSLAGGSRSAAADSAATAAAGLLAAAGQAPKAMVVNPALEMAPPLLCLVTNLQALFARPACRAVAALVLVQLARLEVVRSSAVMATGWGALMEAVTSSLTGVTDRSVSESDDQIEPFPGHLTAVAAASSSSSSGSVLTDPRDQLALLEVMDVAAGSPGEGRAALTSRSVLSVLCDLSCGQGNLAASLAGREGLVPRSGPAFPPHSHARPFRHHHHQHQGMVPAQTSRRRINICGNPDNRDLQLQQQLQQPYLIRGRTLAMEILGELMELPQVAAQFQEGRTGAMVAEQQVQALVAAAEAAEAATSSHALALGAALSLVAEEQQRQRNAAARLLRRLAGNVPCAQEFLSRPGVVSELLDRLSHLWDTYAPALVPAAAAARLPRTGLSAGFPGGSRGPGPITAAAAVEANGGISAATSDCNLNLSLANRRNSALHTDSRQRLLISSGGGGGAAQPPPSVSNVALGSSASGVGVGGTLPSSPSGRLATFVPSISPTVPDGPSGAGANNLSVTAAPGTISGLGPQSSGLAPTHQQLPRPQTPLLGATRSGGGGGGVSHPAGLLPHGVTTRMSLNAAVCTEAARWTSPAQHAMKALELSAERQQPPSNAAAYPYFRHANTHNGSTIRPSPLSAGSRPCRTDSGRGGGEDEGSDNGMSDEDSFAMLRDVAPPPGSLTEPPPLPQPPLGHGQQQQLPPPPPPLCDTGISRHRSGRIAEVAFVPNLDGSVAVGPGVGRGPEPDDGESGSGTMDDPEGGGVMRSTVLRRGTRALAPPVAPGAGLPPGVAPAPRTSAAASAAHCATELLQLLLLLAEGDVDAARAMATLPAVELFVDMLAASSGSLVLAAMQLMERLAERQDAHETFWDCDAVAQLVVHLQLRSAAAAVAAAEAATVATAVADHVPRYANGEAIPFPGRGAPSALGTTAAAEAEAAASTASDLQLGAARVLERLCGDPDLHGRLAATELPAALMAVVKRSADQRSTSQSQVLGIFVDKSTPYSASTAQVQSASRPPGSNSGALLVCVLTALASLLECEDVRRQARERRLPLQLGILAGSSGEAIDLRVPRLAAQCGERLREEPSRLRPFMSASGAPGPSPFSVAAAALPASPSASGVGSGTTGRLPLVGSSGRPHRDLVR</sequence>
<reference evidence="3" key="1">
    <citation type="journal article" date="2021" name="Proc. Natl. Acad. Sci. U.S.A.">
        <title>Three genomes in the algal genus Volvox reveal the fate of a haploid sex-determining region after a transition to homothallism.</title>
        <authorList>
            <person name="Yamamoto K."/>
            <person name="Hamaji T."/>
            <person name="Kawai-Toyooka H."/>
            <person name="Matsuzaki R."/>
            <person name="Takahashi F."/>
            <person name="Nishimura Y."/>
            <person name="Kawachi M."/>
            <person name="Noguchi H."/>
            <person name="Minakuchi Y."/>
            <person name="Umen J.G."/>
            <person name="Toyoda A."/>
            <person name="Nozaki H."/>
        </authorList>
    </citation>
    <scope>NUCLEOTIDE SEQUENCE</scope>
    <source>
        <strain evidence="3">NIES-3786</strain>
    </source>
</reference>
<feature type="compositionally biased region" description="Polar residues" evidence="2">
    <location>
        <begin position="1774"/>
        <end position="1789"/>
    </location>
</feature>
<evidence type="ECO:0000256" key="2">
    <source>
        <dbReference type="SAM" id="MobiDB-lite"/>
    </source>
</evidence>
<feature type="region of interest" description="Disordered" evidence="2">
    <location>
        <begin position="1201"/>
        <end position="1225"/>
    </location>
</feature>
<evidence type="ECO:0000256" key="1">
    <source>
        <dbReference type="SAM" id="Coils"/>
    </source>
</evidence>
<feature type="region of interest" description="Disordered" evidence="2">
    <location>
        <begin position="1869"/>
        <end position="1957"/>
    </location>
</feature>
<feature type="region of interest" description="Disordered" evidence="2">
    <location>
        <begin position="1974"/>
        <end position="2008"/>
    </location>
</feature>
<dbReference type="OrthoDB" id="553323at2759"/>
<evidence type="ECO:0000313" key="3">
    <source>
        <dbReference type="EMBL" id="GIL93078.1"/>
    </source>
</evidence>
<feature type="compositionally biased region" description="Low complexity" evidence="2">
    <location>
        <begin position="707"/>
        <end position="722"/>
    </location>
</feature>
<dbReference type="InterPro" id="IPR016024">
    <property type="entry name" value="ARM-type_fold"/>
</dbReference>
<keyword evidence="1" id="KW-0175">Coiled coil</keyword>
<keyword evidence="4" id="KW-1185">Reference proteome</keyword>
<feature type="region of interest" description="Disordered" evidence="2">
    <location>
        <begin position="21"/>
        <end position="55"/>
    </location>
</feature>
<feature type="compositionally biased region" description="Pro residues" evidence="2">
    <location>
        <begin position="1037"/>
        <end position="1051"/>
    </location>
</feature>
<feature type="compositionally biased region" description="Low complexity" evidence="2">
    <location>
        <begin position="1022"/>
        <end position="1036"/>
    </location>
</feature>
<feature type="region of interest" description="Disordered" evidence="2">
    <location>
        <begin position="684"/>
        <end position="731"/>
    </location>
</feature>
<dbReference type="Proteomes" id="UP000747110">
    <property type="component" value="Unassembled WGS sequence"/>
</dbReference>
<feature type="compositionally biased region" description="Acidic residues" evidence="2">
    <location>
        <begin position="1898"/>
        <end position="1911"/>
    </location>
</feature>
<dbReference type="SUPFAM" id="SSF48371">
    <property type="entry name" value="ARM repeat"/>
    <property type="match status" value="1"/>
</dbReference>
<feature type="compositionally biased region" description="Polar residues" evidence="2">
    <location>
        <begin position="1061"/>
        <end position="1072"/>
    </location>
</feature>
<feature type="compositionally biased region" description="Low complexity" evidence="2">
    <location>
        <begin position="1206"/>
        <end position="1221"/>
    </location>
</feature>
<organism evidence="3 4">
    <name type="scientific">Volvox reticuliferus</name>
    <dbReference type="NCBI Taxonomy" id="1737510"/>
    <lineage>
        <taxon>Eukaryota</taxon>
        <taxon>Viridiplantae</taxon>
        <taxon>Chlorophyta</taxon>
        <taxon>core chlorophytes</taxon>
        <taxon>Chlorophyceae</taxon>
        <taxon>CS clade</taxon>
        <taxon>Chlamydomonadales</taxon>
        <taxon>Volvocaceae</taxon>
        <taxon>Volvox</taxon>
    </lineage>
</organism>
<accession>A0A8J4FXE1</accession>
<protein>
    <submittedName>
        <fullName evidence="3">Uncharacterized protein</fullName>
    </submittedName>
</protein>
<feature type="compositionally biased region" description="Pro residues" evidence="2">
    <location>
        <begin position="1919"/>
        <end position="1935"/>
    </location>
</feature>
<dbReference type="InterPro" id="IPR011989">
    <property type="entry name" value="ARM-like"/>
</dbReference>
<feature type="region of interest" description="Disordered" evidence="2">
    <location>
        <begin position="2355"/>
        <end position="2385"/>
    </location>
</feature>
<feature type="region of interest" description="Disordered" evidence="2">
    <location>
        <begin position="1240"/>
        <end position="1262"/>
    </location>
</feature>
<feature type="compositionally biased region" description="Gly residues" evidence="2">
    <location>
        <begin position="1012"/>
        <end position="1021"/>
    </location>
</feature>
<feature type="coiled-coil region" evidence="1">
    <location>
        <begin position="1538"/>
        <end position="1594"/>
    </location>
</feature>
<feature type="region of interest" description="Disordered" evidence="2">
    <location>
        <begin position="943"/>
        <end position="1115"/>
    </location>
</feature>
<dbReference type="EMBL" id="BNCP01000087">
    <property type="protein sequence ID" value="GIL93078.1"/>
    <property type="molecule type" value="Genomic_DNA"/>
</dbReference>
<name>A0A8J4FXE1_9CHLO</name>
<comment type="caution">
    <text evidence="3">The sequence shown here is derived from an EMBL/GenBank/DDBJ whole genome shotgun (WGS) entry which is preliminary data.</text>
</comment>
<gene>
    <name evidence="3" type="ORF">Vretifemale_20506</name>
</gene>
<dbReference type="Gene3D" id="1.25.10.10">
    <property type="entry name" value="Leucine-rich Repeat Variant"/>
    <property type="match status" value="1"/>
</dbReference>
<feature type="compositionally biased region" description="Basic and acidic residues" evidence="2">
    <location>
        <begin position="956"/>
        <end position="979"/>
    </location>
</feature>
<evidence type="ECO:0000313" key="4">
    <source>
        <dbReference type="Proteomes" id="UP000747110"/>
    </source>
</evidence>
<feature type="compositionally biased region" description="Low complexity" evidence="2">
    <location>
        <begin position="1084"/>
        <end position="1105"/>
    </location>
</feature>
<feature type="compositionally biased region" description="Polar residues" evidence="2">
    <location>
        <begin position="39"/>
        <end position="55"/>
    </location>
</feature>
<proteinExistence type="predicted"/>